<dbReference type="GO" id="GO:0005634">
    <property type="term" value="C:nucleus"/>
    <property type="evidence" value="ECO:0007669"/>
    <property type="project" value="InterPro"/>
</dbReference>
<feature type="compositionally biased region" description="Acidic residues" evidence="2">
    <location>
        <begin position="472"/>
        <end position="487"/>
    </location>
</feature>
<protein>
    <recommendedName>
        <fullName evidence="3">TRIP4/RQT4 C2HC5-type zinc finger domain-containing protein</fullName>
    </recommendedName>
</protein>
<dbReference type="AlphaFoldDB" id="A0A316YXM8"/>
<proteinExistence type="predicted"/>
<dbReference type="GeneID" id="37046603"/>
<dbReference type="OrthoDB" id="338816at2759"/>
<organism evidence="4 5">
    <name type="scientific">Acaromyces ingoldii</name>
    <dbReference type="NCBI Taxonomy" id="215250"/>
    <lineage>
        <taxon>Eukaryota</taxon>
        <taxon>Fungi</taxon>
        <taxon>Dikarya</taxon>
        <taxon>Basidiomycota</taxon>
        <taxon>Ustilaginomycotina</taxon>
        <taxon>Exobasidiomycetes</taxon>
        <taxon>Exobasidiales</taxon>
        <taxon>Cryptobasidiaceae</taxon>
        <taxon>Acaromyces</taxon>
    </lineage>
</organism>
<dbReference type="InParanoid" id="A0A316YXM8"/>
<dbReference type="GO" id="GO:0072344">
    <property type="term" value="P:rescue of stalled ribosome"/>
    <property type="evidence" value="ECO:0007669"/>
    <property type="project" value="InterPro"/>
</dbReference>
<feature type="region of interest" description="Disordered" evidence="2">
    <location>
        <begin position="67"/>
        <end position="164"/>
    </location>
</feature>
<name>A0A316YXM8_9BASI</name>
<evidence type="ECO:0000259" key="3">
    <source>
        <dbReference type="Pfam" id="PF06221"/>
    </source>
</evidence>
<dbReference type="Pfam" id="PF06221">
    <property type="entry name" value="zf-C2HC5"/>
    <property type="match status" value="1"/>
</dbReference>
<reference evidence="4 5" key="1">
    <citation type="journal article" date="2018" name="Mol. Biol. Evol.">
        <title>Broad Genomic Sampling Reveals a Smut Pathogenic Ancestry of the Fungal Clade Ustilaginomycotina.</title>
        <authorList>
            <person name="Kijpornyongpan T."/>
            <person name="Mondo S.J."/>
            <person name="Barry K."/>
            <person name="Sandor L."/>
            <person name="Lee J."/>
            <person name="Lipzen A."/>
            <person name="Pangilinan J."/>
            <person name="LaButti K."/>
            <person name="Hainaut M."/>
            <person name="Henrissat B."/>
            <person name="Grigoriev I.V."/>
            <person name="Spatafora J.W."/>
            <person name="Aime M.C."/>
        </authorList>
    </citation>
    <scope>NUCLEOTIDE SEQUENCE [LARGE SCALE GENOMIC DNA]</scope>
    <source>
        <strain evidence="4 5">MCA 4198</strain>
    </source>
</reference>
<keyword evidence="5" id="KW-1185">Reference proteome</keyword>
<evidence type="ECO:0000313" key="5">
    <source>
        <dbReference type="Proteomes" id="UP000245768"/>
    </source>
</evidence>
<evidence type="ECO:0000256" key="2">
    <source>
        <dbReference type="SAM" id="MobiDB-lite"/>
    </source>
</evidence>
<gene>
    <name evidence="4" type="ORF">FA10DRAFT_299151</name>
</gene>
<dbReference type="InterPro" id="IPR009349">
    <property type="entry name" value="TRIP4/RQT4_C2HC5_Znf"/>
</dbReference>
<feature type="coiled-coil region" evidence="1">
    <location>
        <begin position="310"/>
        <end position="341"/>
    </location>
</feature>
<feature type="region of interest" description="Disordered" evidence="2">
    <location>
        <begin position="390"/>
        <end position="521"/>
    </location>
</feature>
<dbReference type="Proteomes" id="UP000245768">
    <property type="component" value="Unassembled WGS sequence"/>
</dbReference>
<feature type="compositionally biased region" description="Acidic residues" evidence="2">
    <location>
        <begin position="546"/>
        <end position="560"/>
    </location>
</feature>
<keyword evidence="1" id="KW-0175">Coiled coil</keyword>
<feature type="domain" description="TRIP4/RQT4 C2HC5-type zinc finger" evidence="3">
    <location>
        <begin position="254"/>
        <end position="308"/>
    </location>
</feature>
<feature type="compositionally biased region" description="Basic residues" evidence="2">
    <location>
        <begin position="414"/>
        <end position="426"/>
    </location>
</feature>
<dbReference type="RefSeq" id="XP_025381004.1">
    <property type="nucleotide sequence ID" value="XM_025524687.1"/>
</dbReference>
<evidence type="ECO:0000256" key="1">
    <source>
        <dbReference type="SAM" id="Coils"/>
    </source>
</evidence>
<dbReference type="EMBL" id="KZ819634">
    <property type="protein sequence ID" value="PWN93806.1"/>
    <property type="molecule type" value="Genomic_DNA"/>
</dbReference>
<dbReference type="STRING" id="215250.A0A316YXM8"/>
<evidence type="ECO:0000313" key="4">
    <source>
        <dbReference type="EMBL" id="PWN93806.1"/>
    </source>
</evidence>
<feature type="compositionally biased region" description="Basic and acidic residues" evidence="2">
    <location>
        <begin position="396"/>
        <end position="413"/>
    </location>
</feature>
<feature type="region of interest" description="Disordered" evidence="2">
    <location>
        <begin position="540"/>
        <end position="574"/>
    </location>
</feature>
<dbReference type="GO" id="GO:0008270">
    <property type="term" value="F:zinc ion binding"/>
    <property type="evidence" value="ECO:0007669"/>
    <property type="project" value="InterPro"/>
</dbReference>
<sequence length="574" mass="61454">MAFAKQLADLTGLDVETAQSQLIPFLETFKDRQPLINHLQDLLGPGAAQRGFIDSYTSHRFPAPASTFVPAPAGSNTAAPDTSRPASPLPSLNKKAAGKKTTKAKFPTKLPPPRKIEDDGAAFPGGVYRKGQEDDDEKWSYRPSPSSGTPKAEALPLPPAEGKSHVDAGAIANATVEEDMVVQPPTMPSSSTAVPVPLFQAHENITPTPEMTRLQEAISILTAPSASALTGTYSSILPSSLEKGKGKGKEKRLKPCFCHARRHSLHPDVPMCPSCGLILCVLSCPNTSPLLSPPCPSCAKPLLPANSAARAQLLARLTQTLEELAEERRSQVARIRVERERAWLEKKDERSAFPDLAGAAAAAAAAAGGMEVSAGARDYQARRREMDLALGRAKRKEGEESRGGRVLRLDSKTHKLKGAGSKKGKKKGDAVSEKLTASSAKGTADAKASSTKGLEEEEEGSNSDKDSVVSYDENDDSGPMPDPDDDGFLMHGDPPLTNAAKRQPEGGDSGRCWWDDDEGDQDSGVELIRYIAKEQRPIWSIHHGQDDEDDEAEGYEDEEPEITHKKTSVPGAAK</sequence>
<dbReference type="GO" id="GO:0180022">
    <property type="term" value="C:RQC-trigger complex"/>
    <property type="evidence" value="ECO:0007669"/>
    <property type="project" value="InterPro"/>
</dbReference>
<accession>A0A316YXM8</accession>